<evidence type="ECO:0000313" key="3">
    <source>
        <dbReference type="Proteomes" id="UP000005714"/>
    </source>
</evidence>
<reference evidence="2 3" key="1">
    <citation type="submission" date="2010-04" db="EMBL/GenBank/DDBJ databases">
        <authorList>
            <person name="Qin X."/>
            <person name="Bachman B."/>
            <person name="Battles P."/>
            <person name="Bell A."/>
            <person name="Bess C."/>
            <person name="Bickham C."/>
            <person name="Chaboub L."/>
            <person name="Chen D."/>
            <person name="Coyle M."/>
            <person name="Deiros D.R."/>
            <person name="Dinh H."/>
            <person name="Forbes L."/>
            <person name="Fowler G."/>
            <person name="Francisco L."/>
            <person name="Fu Q."/>
            <person name="Gubbala S."/>
            <person name="Hale W."/>
            <person name="Han Y."/>
            <person name="Hemphill L."/>
            <person name="Highlander S.K."/>
            <person name="Hirani K."/>
            <person name="Hogues M."/>
            <person name="Jackson L."/>
            <person name="Jakkamsetti A."/>
            <person name="Javaid M."/>
            <person name="Jiang H."/>
            <person name="Korchina V."/>
            <person name="Kovar C."/>
            <person name="Lara F."/>
            <person name="Lee S."/>
            <person name="Mata R."/>
            <person name="Mathew T."/>
            <person name="Moen C."/>
            <person name="Morales K."/>
            <person name="Munidasa M."/>
            <person name="Nazareth L."/>
            <person name="Ngo R."/>
            <person name="Nguyen L."/>
            <person name="Okwuonu G."/>
            <person name="Ongeri F."/>
            <person name="Patil S."/>
            <person name="Petrosino J."/>
            <person name="Pham C."/>
            <person name="Pham P."/>
            <person name="Pu L.-L."/>
            <person name="Puazo M."/>
            <person name="Raj R."/>
            <person name="Reid J."/>
            <person name="Rouhana J."/>
            <person name="Saada N."/>
            <person name="Shang Y."/>
            <person name="Simmons D."/>
            <person name="Thornton R."/>
            <person name="Warren J."/>
            <person name="Weissenberger G."/>
            <person name="Zhang J."/>
            <person name="Zhang L."/>
            <person name="Zhou C."/>
            <person name="Zhu D."/>
            <person name="Muzny D."/>
            <person name="Worley K."/>
            <person name="Gibbs R."/>
        </authorList>
    </citation>
    <scope>NUCLEOTIDE SEQUENCE [LARGE SCALE GENOMIC DNA]</scope>
    <source>
        <strain evidence="2 3">ATCC 49030</strain>
    </source>
</reference>
<comment type="caution">
    <text evidence="2">The sequence shown here is derived from an EMBL/GenBank/DDBJ whole genome shotgun (WGS) entry which is preliminary data.</text>
</comment>
<name>D4YKJ4_9MICO</name>
<protein>
    <recommendedName>
        <fullName evidence="4">POTRA domain protein, FtsQ-type</fullName>
    </recommendedName>
</protein>
<dbReference type="EMBL" id="ADNU01000016">
    <property type="protein sequence ID" value="EFG48197.1"/>
    <property type="molecule type" value="Genomic_DNA"/>
</dbReference>
<keyword evidence="1" id="KW-1133">Transmembrane helix</keyword>
<sequence length="229" mass="25196">MTTIPVIGKKRGIHTAVKVGFGIVAGLVLIVCLMFFTPIMGLKDVSVETGDLTPGDEVRAFVLEQETGRPLPRISMTGLSRDIREKFTKSEYVSVRWSGINTLHVTVTDKEPVAAFKTSNGWVRYSSHGEEIDVVQNDPDLVNIRGGSPGGIEQALIVVQHVPDLSRVESVEAQKENDITVVVTHEESTRQIRVGDSSNIEKKFDVAFKLLEHSKEYVDVSTPDTPVAR</sequence>
<evidence type="ECO:0000313" key="2">
    <source>
        <dbReference type="EMBL" id="EFG48197.1"/>
    </source>
</evidence>
<evidence type="ECO:0000256" key="1">
    <source>
        <dbReference type="SAM" id="Phobius"/>
    </source>
</evidence>
<gene>
    <name evidence="2" type="ORF">HMPREF0183_0454</name>
</gene>
<proteinExistence type="predicted"/>
<keyword evidence="3" id="KW-1185">Reference proteome</keyword>
<dbReference type="OrthoDB" id="9790760at2"/>
<dbReference type="Proteomes" id="UP000005714">
    <property type="component" value="Unassembled WGS sequence"/>
</dbReference>
<evidence type="ECO:0008006" key="4">
    <source>
        <dbReference type="Google" id="ProtNLM"/>
    </source>
</evidence>
<keyword evidence="1" id="KW-0812">Transmembrane</keyword>
<keyword evidence="1" id="KW-0472">Membrane</keyword>
<accession>D4YKJ4</accession>
<organism evidence="2 3">
    <name type="scientific">Brevibacterium mcbrellneri ATCC 49030</name>
    <dbReference type="NCBI Taxonomy" id="585530"/>
    <lineage>
        <taxon>Bacteria</taxon>
        <taxon>Bacillati</taxon>
        <taxon>Actinomycetota</taxon>
        <taxon>Actinomycetes</taxon>
        <taxon>Micrococcales</taxon>
        <taxon>Brevibacteriaceae</taxon>
        <taxon>Brevibacterium</taxon>
    </lineage>
</organism>
<dbReference type="AlphaFoldDB" id="D4YKJ4"/>
<dbReference type="RefSeq" id="WP_005882363.1">
    <property type="nucleotide sequence ID" value="NZ_ADNU01000016.1"/>
</dbReference>
<feature type="transmembrane region" description="Helical" evidence="1">
    <location>
        <begin position="21"/>
        <end position="42"/>
    </location>
</feature>
<dbReference type="eggNOG" id="COG1589">
    <property type="taxonomic scope" value="Bacteria"/>
</dbReference>
<dbReference type="STRING" id="585530.HMPREF0183_0454"/>